<dbReference type="InterPro" id="IPR048254">
    <property type="entry name" value="CDP_ALCOHOL_P_TRANSF_CS"/>
</dbReference>
<feature type="transmembrane region" description="Helical" evidence="3">
    <location>
        <begin position="232"/>
        <end position="254"/>
    </location>
</feature>
<feature type="transmembrane region" description="Helical" evidence="3">
    <location>
        <begin position="342"/>
        <end position="361"/>
    </location>
</feature>
<organism evidence="4 5">
    <name type="scientific">Novosphingobium anseongense</name>
    <dbReference type="NCBI Taxonomy" id="3133436"/>
    <lineage>
        <taxon>Bacteria</taxon>
        <taxon>Pseudomonadati</taxon>
        <taxon>Pseudomonadota</taxon>
        <taxon>Alphaproteobacteria</taxon>
        <taxon>Sphingomonadales</taxon>
        <taxon>Sphingomonadaceae</taxon>
        <taxon>Novosphingobium</taxon>
    </lineage>
</organism>
<evidence type="ECO:0000256" key="2">
    <source>
        <dbReference type="RuleBase" id="RU003750"/>
    </source>
</evidence>
<feature type="transmembrane region" description="Helical" evidence="3">
    <location>
        <begin position="320"/>
        <end position="336"/>
    </location>
</feature>
<reference evidence="4 5" key="1">
    <citation type="submission" date="2024-03" db="EMBL/GenBank/DDBJ databases">
        <authorList>
            <person name="Jo J.-H."/>
        </authorList>
    </citation>
    <scope>NUCLEOTIDE SEQUENCE [LARGE SCALE GENOMIC DNA]</scope>
    <source>
        <strain evidence="4 5">PS1R-30</strain>
    </source>
</reference>
<protein>
    <submittedName>
        <fullName evidence="4">CDP-alcohol phosphatidyltransferase family protein</fullName>
    </submittedName>
</protein>
<keyword evidence="3" id="KW-0472">Membrane</keyword>
<accession>A0ABU8RV53</accession>
<dbReference type="EMBL" id="JBBHJZ010000002">
    <property type="protein sequence ID" value="MEJ5976970.1"/>
    <property type="molecule type" value="Genomic_DNA"/>
</dbReference>
<keyword evidence="1 2" id="KW-0808">Transferase</keyword>
<keyword evidence="3" id="KW-0812">Transmembrane</keyword>
<comment type="similarity">
    <text evidence="2">Belongs to the CDP-alcohol phosphatidyltransferase class-I family.</text>
</comment>
<feature type="transmembrane region" description="Helical" evidence="3">
    <location>
        <begin position="167"/>
        <end position="186"/>
    </location>
</feature>
<dbReference type="Proteomes" id="UP001361239">
    <property type="component" value="Unassembled WGS sequence"/>
</dbReference>
<keyword evidence="3" id="KW-1133">Transmembrane helix</keyword>
<dbReference type="InterPro" id="IPR000462">
    <property type="entry name" value="CDP-OH_P_trans"/>
</dbReference>
<name>A0ABU8RV53_9SPHN</name>
<dbReference type="RefSeq" id="WP_339586926.1">
    <property type="nucleotide sequence ID" value="NZ_JBBHJZ010000002.1"/>
</dbReference>
<dbReference type="InterPro" id="IPR043130">
    <property type="entry name" value="CDP-OH_PTrfase_TM_dom"/>
</dbReference>
<keyword evidence="5" id="KW-1185">Reference proteome</keyword>
<comment type="caution">
    <text evidence="4">The sequence shown here is derived from an EMBL/GenBank/DDBJ whole genome shotgun (WGS) entry which is preliminary data.</text>
</comment>
<dbReference type="Gene3D" id="1.20.120.1760">
    <property type="match status" value="1"/>
</dbReference>
<proteinExistence type="inferred from homology"/>
<gene>
    <name evidence="4" type="ORF">WG901_10020</name>
</gene>
<evidence type="ECO:0000313" key="5">
    <source>
        <dbReference type="Proteomes" id="UP001361239"/>
    </source>
</evidence>
<evidence type="ECO:0000256" key="1">
    <source>
        <dbReference type="ARBA" id="ARBA00022679"/>
    </source>
</evidence>
<evidence type="ECO:0000256" key="3">
    <source>
        <dbReference type="SAM" id="Phobius"/>
    </source>
</evidence>
<feature type="transmembrane region" description="Helical" evidence="3">
    <location>
        <begin position="260"/>
        <end position="279"/>
    </location>
</feature>
<sequence>MSVPSSAVSPDFSVAIPTSPFLRQRMGGLTGIGRSVILADLVGARTIYVVSSRAEPTDWLRSFALRERPLPEVVFVADVGEIPEASQARLVTVPADRLPTAQGLRRLVADPAAALDAPGDGFGPGSPDAVTWQMLQASMKPSEGWFGRHLNRPISFRTAAWLMKRDVSPNAVTWFTFAIAVVMTILLAHGGLWWLALGGLLYQVVSVVDCVDGDIARVSHQTSRSGAVLDTGFDMLANLGFVGGLAVGLVRTYGMGQLQVAGAMVVIAALCMSLMALLVRLGPRRGSFDVLRQALALRLSHTPRLAAVVLTAEKLFKRDFYALFAACLCLAGVPWLVPQLALGGICIWLAAILWCAPVIVADKGGDLLPAHLKA</sequence>
<dbReference type="Pfam" id="PF01066">
    <property type="entry name" value="CDP-OH_P_transf"/>
    <property type="match status" value="1"/>
</dbReference>
<evidence type="ECO:0000313" key="4">
    <source>
        <dbReference type="EMBL" id="MEJ5976970.1"/>
    </source>
</evidence>
<dbReference type="PROSITE" id="PS00379">
    <property type="entry name" value="CDP_ALCOHOL_P_TRANSF"/>
    <property type="match status" value="1"/>
</dbReference>